<dbReference type="RefSeq" id="WP_201429263.1">
    <property type="nucleotide sequence ID" value="NZ_JAEQBW010000001.1"/>
</dbReference>
<sequence length="216" mass="25561">MDCQATYFKLYDHLTHSNKYKQSLEDRVSILELKKGDYVYKPSEELYTAYEVVKGTLKIGSYAKDGTECTFEILKPGDIFGNLHYLDGNFQEFAKCLSNVELRLYDLVFYKRIVVEDHDISEWFNQYIVRRWCRSETRFFTIISEDILTRVQRLYREFNKEIFDAKGKSVNIFETFTQKDIADLTGTTRQSIAQVFKKIHKNPDLLYSKMDTVKLP</sequence>
<evidence type="ECO:0000259" key="1">
    <source>
        <dbReference type="PROSITE" id="PS50042"/>
    </source>
</evidence>
<evidence type="ECO:0000313" key="2">
    <source>
        <dbReference type="EMBL" id="MBK6263572.1"/>
    </source>
</evidence>
<comment type="caution">
    <text evidence="2">The sequence shown here is derived from an EMBL/GenBank/DDBJ whole genome shotgun (WGS) entry which is preliminary data.</text>
</comment>
<proteinExistence type="predicted"/>
<dbReference type="InterPro" id="IPR000595">
    <property type="entry name" value="cNMP-bd_dom"/>
</dbReference>
<dbReference type="PROSITE" id="PS50042">
    <property type="entry name" value="CNMP_BINDING_3"/>
    <property type="match status" value="1"/>
</dbReference>
<dbReference type="InterPro" id="IPR018490">
    <property type="entry name" value="cNMP-bd_dom_sf"/>
</dbReference>
<name>A0A934WV95_9BACT</name>
<feature type="domain" description="Cyclic nucleotide-binding" evidence="1">
    <location>
        <begin position="24"/>
        <end position="107"/>
    </location>
</feature>
<organism evidence="2 3">
    <name type="scientific">Marivirga aurantiaca</name>
    <dbReference type="NCBI Taxonomy" id="2802615"/>
    <lineage>
        <taxon>Bacteria</taxon>
        <taxon>Pseudomonadati</taxon>
        <taxon>Bacteroidota</taxon>
        <taxon>Cytophagia</taxon>
        <taxon>Cytophagales</taxon>
        <taxon>Marivirgaceae</taxon>
        <taxon>Marivirga</taxon>
    </lineage>
</organism>
<accession>A0A934WV95</accession>
<gene>
    <name evidence="2" type="ORF">JKA74_00880</name>
</gene>
<evidence type="ECO:0000313" key="3">
    <source>
        <dbReference type="Proteomes" id="UP000611723"/>
    </source>
</evidence>
<dbReference type="CDD" id="cd00038">
    <property type="entry name" value="CAP_ED"/>
    <property type="match status" value="1"/>
</dbReference>
<keyword evidence="3" id="KW-1185">Reference proteome</keyword>
<dbReference type="Pfam" id="PF00027">
    <property type="entry name" value="cNMP_binding"/>
    <property type="match status" value="1"/>
</dbReference>
<dbReference type="InterPro" id="IPR014710">
    <property type="entry name" value="RmlC-like_jellyroll"/>
</dbReference>
<dbReference type="Proteomes" id="UP000611723">
    <property type="component" value="Unassembled WGS sequence"/>
</dbReference>
<reference evidence="2" key="1">
    <citation type="submission" date="2021-01" db="EMBL/GenBank/DDBJ databases">
        <title>Marivirga aurantiaca sp. nov., isolated from intertidal surface sediments.</title>
        <authorList>
            <person name="Zhang M."/>
        </authorList>
    </citation>
    <scope>NUCLEOTIDE SEQUENCE</scope>
    <source>
        <strain evidence="2">S37H4</strain>
    </source>
</reference>
<dbReference type="EMBL" id="JAEQBW010000001">
    <property type="protein sequence ID" value="MBK6263572.1"/>
    <property type="molecule type" value="Genomic_DNA"/>
</dbReference>
<dbReference type="Gene3D" id="2.60.120.10">
    <property type="entry name" value="Jelly Rolls"/>
    <property type="match status" value="1"/>
</dbReference>
<dbReference type="AlphaFoldDB" id="A0A934WV95"/>
<dbReference type="SUPFAM" id="SSF51206">
    <property type="entry name" value="cAMP-binding domain-like"/>
    <property type="match status" value="1"/>
</dbReference>
<protein>
    <submittedName>
        <fullName evidence="2">Crp/Fnr family transcriptional regulator</fullName>
    </submittedName>
</protein>